<proteinExistence type="predicted"/>
<dbReference type="AlphaFoldDB" id="W7AVP3"/>
<protein>
    <submittedName>
        <fullName evidence="2">DNA polymerase III subunit alpha</fullName>
    </submittedName>
</protein>
<evidence type="ECO:0000259" key="1">
    <source>
        <dbReference type="Pfam" id="PF02811"/>
    </source>
</evidence>
<dbReference type="InterPro" id="IPR004013">
    <property type="entry name" value="PHP_dom"/>
</dbReference>
<organism evidence="2 3">
    <name type="scientific">Listeria aquatica FSL S10-1188</name>
    <dbReference type="NCBI Taxonomy" id="1265818"/>
    <lineage>
        <taxon>Bacteria</taxon>
        <taxon>Bacillati</taxon>
        <taxon>Bacillota</taxon>
        <taxon>Bacilli</taxon>
        <taxon>Bacillales</taxon>
        <taxon>Listeriaceae</taxon>
        <taxon>Listeria</taxon>
    </lineage>
</organism>
<sequence>MGFIHLQVASAFDLLSSTARIKELVKRADEYHYSALSMTNKTRFMAWLNFIKSAKMLA</sequence>
<dbReference type="GO" id="GO:0003824">
    <property type="term" value="F:catalytic activity"/>
    <property type="evidence" value="ECO:0007669"/>
    <property type="project" value="InterPro"/>
</dbReference>
<comment type="caution">
    <text evidence="2">The sequence shown here is derived from an EMBL/GenBank/DDBJ whole genome shotgun (WGS) entry which is preliminary data.</text>
</comment>
<evidence type="ECO:0000313" key="3">
    <source>
        <dbReference type="Proteomes" id="UP000019246"/>
    </source>
</evidence>
<feature type="domain" description="PHP" evidence="1">
    <location>
        <begin position="5"/>
        <end position="55"/>
    </location>
</feature>
<dbReference type="STRING" id="1265818.MAQA_12081"/>
<keyword evidence="3" id="KW-1185">Reference proteome</keyword>
<dbReference type="EMBL" id="AOCG01000012">
    <property type="protein sequence ID" value="EUJ17737.1"/>
    <property type="molecule type" value="Genomic_DNA"/>
</dbReference>
<evidence type="ECO:0000313" key="2">
    <source>
        <dbReference type="EMBL" id="EUJ17737.1"/>
    </source>
</evidence>
<reference evidence="2 3" key="1">
    <citation type="journal article" date="2014" name="Int. J. Syst. Evol. Microbiol.">
        <title>Listeria floridensis sp. nov., Listeria aquatica sp. nov., Listeria cornellensis sp. nov., Listeria riparia sp. nov. and Listeria grandensis sp. nov., from agricultural and natural environments.</title>
        <authorList>
            <person name="den Bakker H.C."/>
            <person name="Warchocki S."/>
            <person name="Wright E.M."/>
            <person name="Allred A.F."/>
            <person name="Ahlstrom C."/>
            <person name="Manuel C.S."/>
            <person name="Stasiewicz M.J."/>
            <person name="Burrell A."/>
            <person name="Roof S."/>
            <person name="Strawn L."/>
            <person name="Fortes E.D."/>
            <person name="Nightingale K.K."/>
            <person name="Kephart D."/>
            <person name="Wiedmann M."/>
        </authorList>
    </citation>
    <scope>NUCLEOTIDE SEQUENCE [LARGE SCALE GENOMIC DNA]</scope>
    <source>
        <strain evidence="2 3">FSL S10-1188</strain>
    </source>
</reference>
<accession>W7AVP3</accession>
<dbReference type="Pfam" id="PF02811">
    <property type="entry name" value="PHP"/>
    <property type="match status" value="1"/>
</dbReference>
<dbReference type="Proteomes" id="UP000019246">
    <property type="component" value="Unassembled WGS sequence"/>
</dbReference>
<gene>
    <name evidence="2" type="ORF">MAQA_12081</name>
</gene>
<dbReference type="Gene3D" id="3.20.20.140">
    <property type="entry name" value="Metal-dependent hydrolases"/>
    <property type="match status" value="1"/>
</dbReference>
<name>W7AVP3_9LIST</name>
<dbReference type="PATRIC" id="fig|1265818.5.peg.2432"/>